<dbReference type="STRING" id="521011.Mpal_0123"/>
<sequence precursor="true">METIRWIKTRVYRRLKVLFHEFLDEELETLLPITLHYQRCVESAPGDRQSQYDRTLPPAALLPLFGSLKDRLGGAGIPVGELSIDLADFEAWRRSIPGLEDTYFLLQSPYVLPPPATVELEATEVWRDDRSRALYSRHSSLKAFSQDLSCFSVLHAMKGADQSLAMGGGR</sequence>
<dbReference type="AlphaFoldDB" id="B8GIG5"/>
<gene>
    <name evidence="1" type="ordered locus">Mpal_0123</name>
</gene>
<dbReference type="HOGENOM" id="CLU_1567165_0_0_2"/>
<evidence type="ECO:0000313" key="1">
    <source>
        <dbReference type="EMBL" id="ACL15516.1"/>
    </source>
</evidence>
<name>B8GIG5_METPE</name>
<accession>B8GIG5</accession>
<keyword evidence="2" id="KW-1185">Reference proteome</keyword>
<reference evidence="1 2" key="1">
    <citation type="journal article" date="2015" name="Genome Announc.">
        <title>Complete Genome Sequence of Methanosphaerula palustris E1-9CT, a Hydrogenotrophic Methanogen Isolated from a Minerotrophic Fen Peatland.</title>
        <authorList>
            <person name="Cadillo-Quiroz H."/>
            <person name="Browne P."/>
            <person name="Kyrpides N."/>
            <person name="Woyke T."/>
            <person name="Goodwin L."/>
            <person name="Detter C."/>
            <person name="Yavitt J.B."/>
            <person name="Zinder S.H."/>
        </authorList>
    </citation>
    <scope>NUCLEOTIDE SEQUENCE [LARGE SCALE GENOMIC DNA]</scope>
    <source>
        <strain evidence="2">ATCC BAA-1556 / DSM 19958 / E1-9c</strain>
    </source>
</reference>
<evidence type="ECO:0000313" key="2">
    <source>
        <dbReference type="Proteomes" id="UP000002457"/>
    </source>
</evidence>
<dbReference type="EMBL" id="CP001338">
    <property type="protein sequence ID" value="ACL15516.1"/>
    <property type="molecule type" value="Genomic_DNA"/>
</dbReference>
<protein>
    <submittedName>
        <fullName evidence="1">Uncharacterized protein</fullName>
    </submittedName>
</protein>
<dbReference type="KEGG" id="mpl:Mpal_0123"/>
<organism evidence="1 2">
    <name type="scientific">Methanosphaerula palustris (strain ATCC BAA-1556 / DSM 19958 / E1-9c)</name>
    <dbReference type="NCBI Taxonomy" id="521011"/>
    <lineage>
        <taxon>Archaea</taxon>
        <taxon>Methanobacteriati</taxon>
        <taxon>Methanobacteriota</taxon>
        <taxon>Stenosarchaea group</taxon>
        <taxon>Methanomicrobia</taxon>
        <taxon>Methanomicrobiales</taxon>
        <taxon>Methanoregulaceae</taxon>
        <taxon>Methanosphaerula</taxon>
    </lineage>
</organism>
<proteinExistence type="predicted"/>
<dbReference type="Proteomes" id="UP000002457">
    <property type="component" value="Chromosome"/>
</dbReference>